<feature type="binding site" evidence="6 8">
    <location>
        <begin position="54"/>
        <end position="56"/>
    </location>
    <ligand>
        <name>L-glutamine</name>
        <dbReference type="ChEBI" id="CHEBI:58359"/>
    </ligand>
</feature>
<dbReference type="PROSITE" id="PS51130">
    <property type="entry name" value="PDXT_SNO_2"/>
    <property type="match status" value="1"/>
</dbReference>
<name>A0A9Q4C5B8_9EURY</name>
<comment type="catalytic activity">
    <reaction evidence="5 6">
        <text>L-glutamine + H2O = L-glutamate + NH4(+)</text>
        <dbReference type="Rhea" id="RHEA:15889"/>
        <dbReference type="ChEBI" id="CHEBI:15377"/>
        <dbReference type="ChEBI" id="CHEBI:28938"/>
        <dbReference type="ChEBI" id="CHEBI:29985"/>
        <dbReference type="ChEBI" id="CHEBI:58359"/>
        <dbReference type="EC" id="3.5.1.2"/>
    </reaction>
</comment>
<feature type="active site" description="Charge relay system" evidence="6 7">
    <location>
        <position position="176"/>
    </location>
</feature>
<evidence type="ECO:0000256" key="3">
    <source>
        <dbReference type="ARBA" id="ARBA00022962"/>
    </source>
</evidence>
<comment type="subunit">
    <text evidence="6">In the presence of PdxS, forms a dodecamer of heterodimers. Only shows activity in the heterodimer.</text>
</comment>
<gene>
    <name evidence="6 9" type="primary">pdxT</name>
    <name evidence="9" type="ORF">EGH25_07645</name>
</gene>
<feature type="active site" description="Nucleophile" evidence="6 7">
    <location>
        <position position="86"/>
    </location>
</feature>
<dbReference type="EMBL" id="RKLV01000006">
    <property type="protein sequence ID" value="MCX2819224.1"/>
    <property type="molecule type" value="Genomic_DNA"/>
</dbReference>
<dbReference type="GO" id="GO:0006543">
    <property type="term" value="P:L-glutamine catabolic process"/>
    <property type="evidence" value="ECO:0007669"/>
    <property type="project" value="UniProtKB-UniRule"/>
</dbReference>
<proteinExistence type="inferred from homology"/>
<dbReference type="GO" id="GO:0005829">
    <property type="term" value="C:cytosol"/>
    <property type="evidence" value="ECO:0007669"/>
    <property type="project" value="TreeGrafter"/>
</dbReference>
<keyword evidence="4 6" id="KW-0456">Lyase</keyword>
<dbReference type="GO" id="GO:0004359">
    <property type="term" value="F:glutaminase activity"/>
    <property type="evidence" value="ECO:0007669"/>
    <property type="project" value="UniProtKB-UniRule"/>
</dbReference>
<dbReference type="AlphaFoldDB" id="A0A9Q4C5B8"/>
<dbReference type="PIRSF" id="PIRSF005639">
    <property type="entry name" value="Glut_amidoT_SNO"/>
    <property type="match status" value="1"/>
</dbReference>
<comment type="function">
    <text evidence="6">Catalyzes the hydrolysis of glutamine to glutamate and ammonia as part of the biosynthesis of pyridoxal 5'-phosphate. The resulting ammonia molecule is channeled to the active site of PdxS.</text>
</comment>
<feature type="binding site" evidence="6 8">
    <location>
        <begin position="140"/>
        <end position="141"/>
    </location>
    <ligand>
        <name>L-glutamine</name>
        <dbReference type="ChEBI" id="CHEBI:58359"/>
    </ligand>
</feature>
<comment type="similarity">
    <text evidence="6">Belongs to the glutaminase PdxT/SNO family.</text>
</comment>
<keyword evidence="3 6" id="KW-0315">Glutamine amidotransferase</keyword>
<comment type="pathway">
    <text evidence="6">Cofactor biosynthesis; pyridoxal 5'-phosphate biosynthesis.</text>
</comment>
<dbReference type="InterPro" id="IPR002161">
    <property type="entry name" value="PdxT/SNO"/>
</dbReference>
<evidence type="ECO:0000256" key="4">
    <source>
        <dbReference type="ARBA" id="ARBA00023239"/>
    </source>
</evidence>
<feature type="binding site" evidence="6 8">
    <location>
        <position position="112"/>
    </location>
    <ligand>
        <name>L-glutamine</name>
        <dbReference type="ChEBI" id="CHEBI:58359"/>
    </ligand>
</feature>
<dbReference type="EC" id="3.5.1.2" evidence="6"/>
<evidence type="ECO:0000313" key="10">
    <source>
        <dbReference type="Proteomes" id="UP001149411"/>
    </source>
</evidence>
<dbReference type="PANTHER" id="PTHR31559">
    <property type="entry name" value="PYRIDOXAL 5'-PHOSPHATE SYNTHASE SUBUNIT SNO"/>
    <property type="match status" value="1"/>
</dbReference>
<evidence type="ECO:0000256" key="2">
    <source>
        <dbReference type="ARBA" id="ARBA00022898"/>
    </source>
</evidence>
<keyword evidence="10" id="KW-1185">Reference proteome</keyword>
<dbReference type="GO" id="GO:0042823">
    <property type="term" value="P:pyridoxal phosphate biosynthetic process"/>
    <property type="evidence" value="ECO:0007669"/>
    <property type="project" value="UniProtKB-UniRule"/>
</dbReference>
<dbReference type="HAMAP" id="MF_01615">
    <property type="entry name" value="PdxT"/>
    <property type="match status" value="1"/>
</dbReference>
<dbReference type="Pfam" id="PF01174">
    <property type="entry name" value="SNO"/>
    <property type="match status" value="1"/>
</dbReference>
<dbReference type="Proteomes" id="UP001149411">
    <property type="component" value="Unassembled WGS sequence"/>
</dbReference>
<dbReference type="NCBIfam" id="TIGR03800">
    <property type="entry name" value="PLP_synth_Pdx2"/>
    <property type="match status" value="1"/>
</dbReference>
<keyword evidence="1 6" id="KW-0378">Hydrolase</keyword>
<dbReference type="GO" id="GO:0036381">
    <property type="term" value="F:pyridoxal 5'-phosphate synthase (glutamine hydrolysing) activity"/>
    <property type="evidence" value="ECO:0007669"/>
    <property type="project" value="UniProtKB-UniRule"/>
</dbReference>
<comment type="caution">
    <text evidence="9">The sequence shown here is derived from an EMBL/GenBank/DDBJ whole genome shotgun (WGS) entry which is preliminary data.</text>
</comment>
<protein>
    <recommendedName>
        <fullName evidence="6">Pyridoxal 5'-phosphate synthase subunit PdxT</fullName>
        <ecNumber evidence="6">4.3.3.6</ecNumber>
    </recommendedName>
    <alternativeName>
        <fullName evidence="6">Pdx2</fullName>
    </alternativeName>
    <alternativeName>
        <fullName evidence="6">Pyridoxal 5'-phosphate synthase glutaminase subunit</fullName>
        <ecNumber evidence="6">3.5.1.2</ecNumber>
    </alternativeName>
</protein>
<evidence type="ECO:0000256" key="6">
    <source>
        <dbReference type="HAMAP-Rule" id="MF_01615"/>
    </source>
</evidence>
<dbReference type="PANTHER" id="PTHR31559:SF0">
    <property type="entry name" value="PYRIDOXAL 5'-PHOSPHATE SYNTHASE SUBUNIT SNO1-RELATED"/>
    <property type="match status" value="1"/>
</dbReference>
<accession>A0A9Q4C5B8</accession>
<evidence type="ECO:0000256" key="1">
    <source>
        <dbReference type="ARBA" id="ARBA00022801"/>
    </source>
</evidence>
<dbReference type="RefSeq" id="WP_266087299.1">
    <property type="nucleotide sequence ID" value="NZ_RKLV01000006.1"/>
</dbReference>
<dbReference type="GO" id="GO:1903600">
    <property type="term" value="C:glutaminase complex"/>
    <property type="evidence" value="ECO:0007669"/>
    <property type="project" value="TreeGrafter"/>
</dbReference>
<sequence length="195" mass="20655">MSVLVGVVGVQGDVSEHREAFRRAGEALGIDVETVGIRGSGVVPDCDVIGVPGGESTTISRLLRTEGIDEEVRQHVENGGGTLATCAGLIVLGNTDDDRVESLGVIDADVERNAFGGQRESFEADIDLNGLDKPFHAVFIRAPVVSDVGDDTDVLAELRGDTVAVKQGNVVGTAFHPELTDDHRIHELVLRGYDD</sequence>
<dbReference type="GO" id="GO:0008614">
    <property type="term" value="P:pyridoxine metabolic process"/>
    <property type="evidence" value="ECO:0007669"/>
    <property type="project" value="TreeGrafter"/>
</dbReference>
<dbReference type="FunFam" id="3.40.50.880:FF:000010">
    <property type="entry name" value="uncharacterized protein LOC100176842 isoform X2"/>
    <property type="match status" value="1"/>
</dbReference>
<dbReference type="SUPFAM" id="SSF52317">
    <property type="entry name" value="Class I glutamine amidotransferase-like"/>
    <property type="match status" value="1"/>
</dbReference>
<organism evidence="9 10">
    <name type="scientific">Halorutilus salinus</name>
    <dbReference type="NCBI Taxonomy" id="2487751"/>
    <lineage>
        <taxon>Archaea</taxon>
        <taxon>Methanobacteriati</taxon>
        <taxon>Methanobacteriota</taxon>
        <taxon>Stenosarchaea group</taxon>
        <taxon>Halobacteria</taxon>
        <taxon>Halorutilales</taxon>
        <taxon>Halorutilaceae</taxon>
        <taxon>Halorutilus</taxon>
    </lineage>
</organism>
<dbReference type="EC" id="4.3.3.6" evidence="6"/>
<feature type="active site" description="Charge relay system" evidence="6 7">
    <location>
        <position position="178"/>
    </location>
</feature>
<dbReference type="PROSITE" id="PS51273">
    <property type="entry name" value="GATASE_TYPE_1"/>
    <property type="match status" value="1"/>
</dbReference>
<dbReference type="InterPro" id="IPR029062">
    <property type="entry name" value="Class_I_gatase-like"/>
</dbReference>
<evidence type="ECO:0000256" key="8">
    <source>
        <dbReference type="PIRSR" id="PIRSR005639-2"/>
    </source>
</evidence>
<evidence type="ECO:0000313" key="9">
    <source>
        <dbReference type="EMBL" id="MCX2819224.1"/>
    </source>
</evidence>
<comment type="catalytic activity">
    <reaction evidence="6">
        <text>aldehydo-D-ribose 5-phosphate + D-glyceraldehyde 3-phosphate + L-glutamine = pyridoxal 5'-phosphate + L-glutamate + phosphate + 3 H2O + H(+)</text>
        <dbReference type="Rhea" id="RHEA:31507"/>
        <dbReference type="ChEBI" id="CHEBI:15377"/>
        <dbReference type="ChEBI" id="CHEBI:15378"/>
        <dbReference type="ChEBI" id="CHEBI:29985"/>
        <dbReference type="ChEBI" id="CHEBI:43474"/>
        <dbReference type="ChEBI" id="CHEBI:58273"/>
        <dbReference type="ChEBI" id="CHEBI:58359"/>
        <dbReference type="ChEBI" id="CHEBI:59776"/>
        <dbReference type="ChEBI" id="CHEBI:597326"/>
        <dbReference type="EC" id="4.3.3.6"/>
    </reaction>
</comment>
<dbReference type="Gene3D" id="3.40.50.880">
    <property type="match status" value="1"/>
</dbReference>
<evidence type="ECO:0000256" key="7">
    <source>
        <dbReference type="PIRSR" id="PIRSR005639-1"/>
    </source>
</evidence>
<evidence type="ECO:0000256" key="5">
    <source>
        <dbReference type="ARBA" id="ARBA00049534"/>
    </source>
</evidence>
<reference evidence="9" key="1">
    <citation type="submission" date="2022-09" db="EMBL/GenBank/DDBJ databases">
        <title>Haloadaptaus new haloarchaeum isolated from saline soil.</title>
        <authorList>
            <person name="Duran-Viseras A."/>
            <person name="Sanchez-Porro C."/>
            <person name="Ventosa A."/>
        </authorList>
    </citation>
    <scope>NUCLEOTIDE SEQUENCE</scope>
    <source>
        <strain evidence="9">F3-133</strain>
    </source>
</reference>
<keyword evidence="2 6" id="KW-0663">Pyridoxal phosphate</keyword>